<organism evidence="1 2">
    <name type="scientific">Occallatibacter riparius</name>
    <dbReference type="NCBI Taxonomy" id="1002689"/>
    <lineage>
        <taxon>Bacteria</taxon>
        <taxon>Pseudomonadati</taxon>
        <taxon>Acidobacteriota</taxon>
        <taxon>Terriglobia</taxon>
        <taxon>Terriglobales</taxon>
        <taxon>Acidobacteriaceae</taxon>
        <taxon>Occallatibacter</taxon>
    </lineage>
</organism>
<dbReference type="Proteomes" id="UP001059380">
    <property type="component" value="Chromosome"/>
</dbReference>
<evidence type="ECO:0000313" key="1">
    <source>
        <dbReference type="EMBL" id="UWZ85151.1"/>
    </source>
</evidence>
<evidence type="ECO:0000313" key="2">
    <source>
        <dbReference type="Proteomes" id="UP001059380"/>
    </source>
</evidence>
<proteinExistence type="predicted"/>
<dbReference type="AlphaFoldDB" id="A0A9J7BRE7"/>
<reference evidence="1" key="1">
    <citation type="submission" date="2021-04" db="EMBL/GenBank/DDBJ databases">
        <title>Phylogenetic analysis of Acidobacteriaceae.</title>
        <authorList>
            <person name="Qiu L."/>
            <person name="Zhang Q."/>
        </authorList>
    </citation>
    <scope>NUCLEOTIDE SEQUENCE</scope>
    <source>
        <strain evidence="1">DSM 25168</strain>
    </source>
</reference>
<dbReference type="KEGG" id="orp:MOP44_04210"/>
<dbReference type="RefSeq" id="WP_260794665.1">
    <property type="nucleotide sequence ID" value="NZ_CP093313.1"/>
</dbReference>
<sequence length="73" mass="8055">MKFTRAALKKYSESAPQFAVRRLELVTKRLKASGEVVSFTKLRDLAGVGWGKRTGKHPMVVRALAVARAELGI</sequence>
<dbReference type="EMBL" id="CP093313">
    <property type="protein sequence ID" value="UWZ85151.1"/>
    <property type="molecule type" value="Genomic_DNA"/>
</dbReference>
<keyword evidence="2" id="KW-1185">Reference proteome</keyword>
<protein>
    <submittedName>
        <fullName evidence="1">Uncharacterized protein</fullName>
    </submittedName>
</protein>
<gene>
    <name evidence="1" type="ORF">MOP44_04210</name>
</gene>
<accession>A0A9J7BRE7</accession>
<name>A0A9J7BRE7_9BACT</name>